<evidence type="ECO:0000256" key="2">
    <source>
        <dbReference type="ARBA" id="ARBA00022679"/>
    </source>
</evidence>
<feature type="binding site" evidence="5">
    <location>
        <position position="280"/>
    </location>
    <ligand>
        <name>Zn(2+)</name>
        <dbReference type="ChEBI" id="CHEBI:29105"/>
    </ligand>
</feature>
<dbReference type="EMBL" id="BAABFX010000032">
    <property type="protein sequence ID" value="GAA4398309.1"/>
    <property type="molecule type" value="Genomic_DNA"/>
</dbReference>
<evidence type="ECO:0000256" key="4">
    <source>
        <dbReference type="ARBA" id="ARBA00022833"/>
    </source>
</evidence>
<dbReference type="PANTHER" id="PTHR46015">
    <property type="entry name" value="ZGC:172121"/>
    <property type="match status" value="1"/>
</dbReference>
<dbReference type="InterPro" id="IPR017226">
    <property type="entry name" value="BHMT-like"/>
</dbReference>
<comment type="cofactor">
    <cofactor evidence="5">
        <name>Zn(2+)</name>
        <dbReference type="ChEBI" id="CHEBI:29105"/>
    </cofactor>
</comment>
<proteinExistence type="predicted"/>
<name>A0ABP8K002_9MICO</name>
<feature type="domain" description="Hcy-binding" evidence="6">
    <location>
        <begin position="1"/>
        <end position="295"/>
    </location>
</feature>
<dbReference type="InterPro" id="IPR036589">
    <property type="entry name" value="HCY_dom_sf"/>
</dbReference>
<feature type="binding site" evidence="5">
    <location>
        <position position="281"/>
    </location>
    <ligand>
        <name>Zn(2+)</name>
        <dbReference type="ChEBI" id="CHEBI:29105"/>
    </ligand>
</feature>
<dbReference type="InterPro" id="IPR051486">
    <property type="entry name" value="Hcy_S-methyltransferase"/>
</dbReference>
<accession>A0ABP8K002</accession>
<sequence length="307" mass="31920">MNLTEPVILDGGLSNALEARGVDLSSDLWTARLLLDDPDQIAAVHRDYYLAGADVVTTASYQASVPTLMAAGLTEREAERALTSSVTLATQVRDEIAAETTRVRPPLVAASVGPYGAALADGSEYRGRYGVSAATLRDFHAPRLELLAAAAPDLLAVETIPDADEAEVLVPLLDDLGLPTWFSYSVAGTATRAGQPLSEAYAVLADSTSIIAAGINCSAPNDVMDAVRLATQATARPSVAYPNLGETWDSATHTWSGDAAFDTDLAADWVAAGARLVGGCCRVGTDQITRLAKRLAPASAPGSTPPQ</sequence>
<evidence type="ECO:0000313" key="8">
    <source>
        <dbReference type="Proteomes" id="UP001500390"/>
    </source>
</evidence>
<comment type="caution">
    <text evidence="7">The sequence shown here is derived from an EMBL/GenBank/DDBJ whole genome shotgun (WGS) entry which is preliminary data.</text>
</comment>
<evidence type="ECO:0000256" key="1">
    <source>
        <dbReference type="ARBA" id="ARBA00022603"/>
    </source>
</evidence>
<dbReference type="Gene3D" id="3.20.20.330">
    <property type="entry name" value="Homocysteine-binding-like domain"/>
    <property type="match status" value="1"/>
</dbReference>
<keyword evidence="8" id="KW-1185">Reference proteome</keyword>
<dbReference type="InterPro" id="IPR003726">
    <property type="entry name" value="HCY_dom"/>
</dbReference>
<protein>
    <submittedName>
        <fullName evidence="7">Homocysteine S-methyltransferase</fullName>
    </submittedName>
</protein>
<dbReference type="PANTHER" id="PTHR46015:SF1">
    <property type="entry name" value="HOMOCYSTEINE S-METHYLTRANSFERASE-LIKE ISOFORM 1"/>
    <property type="match status" value="1"/>
</dbReference>
<reference evidence="8" key="1">
    <citation type="journal article" date="2019" name="Int. J. Syst. Evol. Microbiol.">
        <title>The Global Catalogue of Microorganisms (GCM) 10K type strain sequencing project: providing services to taxonomists for standard genome sequencing and annotation.</title>
        <authorList>
            <consortium name="The Broad Institute Genomics Platform"/>
            <consortium name="The Broad Institute Genome Sequencing Center for Infectious Disease"/>
            <person name="Wu L."/>
            <person name="Ma J."/>
        </authorList>
    </citation>
    <scope>NUCLEOTIDE SEQUENCE [LARGE SCALE GENOMIC DNA]</scope>
    <source>
        <strain evidence="8">JCM 17738</strain>
    </source>
</reference>
<keyword evidence="4 5" id="KW-0862">Zinc</keyword>
<dbReference type="Pfam" id="PF02574">
    <property type="entry name" value="S-methyl_trans"/>
    <property type="match status" value="1"/>
</dbReference>
<feature type="binding site" evidence="5">
    <location>
        <position position="217"/>
    </location>
    <ligand>
        <name>Zn(2+)</name>
        <dbReference type="ChEBI" id="CHEBI:29105"/>
    </ligand>
</feature>
<dbReference type="PIRSF" id="PIRSF037505">
    <property type="entry name" value="Betaine_HMT"/>
    <property type="match status" value="1"/>
</dbReference>
<organism evidence="7 8">
    <name type="scientific">Ornithinibacter aureus</name>
    <dbReference type="NCBI Taxonomy" id="622664"/>
    <lineage>
        <taxon>Bacteria</taxon>
        <taxon>Bacillati</taxon>
        <taxon>Actinomycetota</taxon>
        <taxon>Actinomycetes</taxon>
        <taxon>Micrococcales</taxon>
        <taxon>Intrasporangiaceae</taxon>
        <taxon>Ornithinibacter</taxon>
    </lineage>
</organism>
<dbReference type="RefSeq" id="WP_159902007.1">
    <property type="nucleotide sequence ID" value="NZ_BAABFX010000032.1"/>
</dbReference>
<evidence type="ECO:0000313" key="7">
    <source>
        <dbReference type="EMBL" id="GAA4398309.1"/>
    </source>
</evidence>
<gene>
    <name evidence="7" type="primary">mmuM</name>
    <name evidence="7" type="ORF">GCM10023153_23010</name>
</gene>
<evidence type="ECO:0000256" key="3">
    <source>
        <dbReference type="ARBA" id="ARBA00022723"/>
    </source>
</evidence>
<dbReference type="SUPFAM" id="SSF82282">
    <property type="entry name" value="Homocysteine S-methyltransferase"/>
    <property type="match status" value="1"/>
</dbReference>
<keyword evidence="3 5" id="KW-0479">Metal-binding</keyword>
<evidence type="ECO:0000259" key="6">
    <source>
        <dbReference type="PROSITE" id="PS50970"/>
    </source>
</evidence>
<keyword evidence="1 5" id="KW-0489">Methyltransferase</keyword>
<dbReference type="PROSITE" id="PS50970">
    <property type="entry name" value="HCY"/>
    <property type="match status" value="1"/>
</dbReference>
<evidence type="ECO:0000256" key="5">
    <source>
        <dbReference type="PROSITE-ProRule" id="PRU00333"/>
    </source>
</evidence>
<dbReference type="NCBIfam" id="NF007020">
    <property type="entry name" value="PRK09485.1"/>
    <property type="match status" value="1"/>
</dbReference>
<dbReference type="Proteomes" id="UP001500390">
    <property type="component" value="Unassembled WGS sequence"/>
</dbReference>
<keyword evidence="2 5" id="KW-0808">Transferase</keyword>